<gene>
    <name evidence="1" type="ORF">MRATA1EN3_LOCUS13470</name>
</gene>
<sequence>MKATGKTWMMIEMPRSSRKVTRGTESSYKEKDEHCYRSQEKEPKIHPEDILSSNMQEKKKTGVLNKRQEAEPSRACYSKHLHNKAVIWQTSAFTFPAISFQLATCHVHIQMPGEDRGPPPHLGRGQGLLLALRPPEPSCPLLLLISPVNKLARVKQHCSNEAVHHRQGSPPAGRRTCCLVFKRHSSQAVTPGGVASSLASQDFKERKPREEPGYRLR</sequence>
<reference evidence="1" key="1">
    <citation type="submission" date="2023-05" db="EMBL/GenBank/DDBJ databases">
        <authorList>
            <consortium name="ELIXIR-Norway"/>
        </authorList>
    </citation>
    <scope>NUCLEOTIDE SEQUENCE</scope>
</reference>
<evidence type="ECO:0000313" key="1">
    <source>
        <dbReference type="EMBL" id="CAI9702257.1"/>
    </source>
</evidence>
<name>A0ACB0ENF6_RANTA</name>
<organism evidence="1 2">
    <name type="scientific">Rangifer tarandus platyrhynchus</name>
    <name type="common">Svalbard reindeer</name>
    <dbReference type="NCBI Taxonomy" id="3082113"/>
    <lineage>
        <taxon>Eukaryota</taxon>
        <taxon>Metazoa</taxon>
        <taxon>Chordata</taxon>
        <taxon>Craniata</taxon>
        <taxon>Vertebrata</taxon>
        <taxon>Euteleostomi</taxon>
        <taxon>Mammalia</taxon>
        <taxon>Eutheria</taxon>
        <taxon>Laurasiatheria</taxon>
        <taxon>Artiodactyla</taxon>
        <taxon>Ruminantia</taxon>
        <taxon>Pecora</taxon>
        <taxon>Cervidae</taxon>
        <taxon>Odocoileinae</taxon>
        <taxon>Rangifer</taxon>
    </lineage>
</organism>
<dbReference type="Proteomes" id="UP001162501">
    <property type="component" value="Chromosome 23"/>
</dbReference>
<evidence type="ECO:0000313" key="2">
    <source>
        <dbReference type="Proteomes" id="UP001162501"/>
    </source>
</evidence>
<proteinExistence type="predicted"/>
<dbReference type="EMBL" id="OX596107">
    <property type="protein sequence ID" value="CAI9702257.1"/>
    <property type="molecule type" value="Genomic_DNA"/>
</dbReference>
<protein>
    <submittedName>
        <fullName evidence="1">Uncharacterized protein</fullName>
    </submittedName>
</protein>
<accession>A0ACB0ENF6</accession>